<dbReference type="PANTHER" id="PTHR33048:SF47">
    <property type="entry name" value="INTEGRAL MEMBRANE PROTEIN-RELATED"/>
    <property type="match status" value="1"/>
</dbReference>
<feature type="compositionally biased region" description="Basic and acidic residues" evidence="6">
    <location>
        <begin position="856"/>
        <end position="877"/>
    </location>
</feature>
<dbReference type="InterPro" id="IPR012340">
    <property type="entry name" value="NA-bd_OB-fold"/>
</dbReference>
<feature type="region of interest" description="Disordered" evidence="6">
    <location>
        <begin position="2333"/>
        <end position="2371"/>
    </location>
</feature>
<feature type="compositionally biased region" description="Polar residues" evidence="6">
    <location>
        <begin position="1309"/>
        <end position="1322"/>
    </location>
</feature>
<dbReference type="PANTHER" id="PTHR33048">
    <property type="entry name" value="PTH11-LIKE INTEGRAL MEMBRANE PROTEIN (AFU_ORTHOLOGUE AFUA_5G11245)"/>
    <property type="match status" value="1"/>
</dbReference>
<keyword evidence="4 7" id="KW-0472">Membrane</keyword>
<feature type="region of interest" description="Disordered" evidence="6">
    <location>
        <begin position="990"/>
        <end position="1030"/>
    </location>
</feature>
<feature type="compositionally biased region" description="Basic and acidic residues" evidence="6">
    <location>
        <begin position="917"/>
        <end position="938"/>
    </location>
</feature>
<feature type="region of interest" description="Disordered" evidence="6">
    <location>
        <begin position="815"/>
        <end position="965"/>
    </location>
</feature>
<feature type="transmembrane region" description="Helical" evidence="7">
    <location>
        <begin position="198"/>
        <end position="222"/>
    </location>
</feature>
<feature type="region of interest" description="Disordered" evidence="6">
    <location>
        <begin position="1881"/>
        <end position="1900"/>
    </location>
</feature>
<feature type="transmembrane region" description="Helical" evidence="7">
    <location>
        <begin position="43"/>
        <end position="64"/>
    </location>
</feature>
<comment type="similarity">
    <text evidence="5">Belongs to the SAT4 family.</text>
</comment>
<feature type="region of interest" description="Disordered" evidence="6">
    <location>
        <begin position="1829"/>
        <end position="1861"/>
    </location>
</feature>
<feature type="compositionally biased region" description="Low complexity" evidence="6">
    <location>
        <begin position="1011"/>
        <end position="1025"/>
    </location>
</feature>
<feature type="region of interest" description="Disordered" evidence="6">
    <location>
        <begin position="2241"/>
        <end position="2261"/>
    </location>
</feature>
<accession>A0A8H4J795</accession>
<feature type="region of interest" description="Disordered" evidence="6">
    <location>
        <begin position="1945"/>
        <end position="1981"/>
    </location>
</feature>
<feature type="compositionally biased region" description="Polar residues" evidence="6">
    <location>
        <begin position="1489"/>
        <end position="1517"/>
    </location>
</feature>
<protein>
    <submittedName>
        <fullName evidence="9">Telomere end binding protein</fullName>
    </submittedName>
</protein>
<dbReference type="GO" id="GO:0000781">
    <property type="term" value="C:chromosome, telomeric region"/>
    <property type="evidence" value="ECO:0007669"/>
    <property type="project" value="InterPro"/>
</dbReference>
<dbReference type="InterPro" id="IPR052337">
    <property type="entry name" value="SAT4-like"/>
</dbReference>
<feature type="compositionally biased region" description="Polar residues" evidence="6">
    <location>
        <begin position="1675"/>
        <end position="1687"/>
    </location>
</feature>
<name>A0A8H4J795_9PEZI</name>
<feature type="compositionally biased region" description="Polar residues" evidence="6">
    <location>
        <begin position="990"/>
        <end position="999"/>
    </location>
</feature>
<dbReference type="SMART" id="SM00976">
    <property type="entry name" value="Telo_bind"/>
    <property type="match status" value="1"/>
</dbReference>
<dbReference type="GO" id="GO:0016020">
    <property type="term" value="C:membrane"/>
    <property type="evidence" value="ECO:0007669"/>
    <property type="project" value="UniProtKB-SubCell"/>
</dbReference>
<gene>
    <name evidence="9" type="ORF">GTA08_BOTSDO01315</name>
</gene>
<feature type="compositionally biased region" description="Basic and acidic residues" evidence="6">
    <location>
        <begin position="1964"/>
        <end position="1981"/>
    </location>
</feature>
<comment type="subcellular location">
    <subcellularLocation>
        <location evidence="1">Membrane</location>
        <topology evidence="1">Multi-pass membrane protein</topology>
    </subcellularLocation>
</comment>
<dbReference type="SUPFAM" id="SSF50249">
    <property type="entry name" value="Nucleic acid-binding proteins"/>
    <property type="match status" value="1"/>
</dbReference>
<feature type="compositionally biased region" description="Polar residues" evidence="6">
    <location>
        <begin position="386"/>
        <end position="398"/>
    </location>
</feature>
<organism evidence="9 10">
    <name type="scientific">Botryosphaeria dothidea</name>
    <dbReference type="NCBI Taxonomy" id="55169"/>
    <lineage>
        <taxon>Eukaryota</taxon>
        <taxon>Fungi</taxon>
        <taxon>Dikarya</taxon>
        <taxon>Ascomycota</taxon>
        <taxon>Pezizomycotina</taxon>
        <taxon>Dothideomycetes</taxon>
        <taxon>Dothideomycetes incertae sedis</taxon>
        <taxon>Botryosphaeriales</taxon>
        <taxon>Botryosphaeriaceae</taxon>
        <taxon>Botryosphaeria</taxon>
    </lineage>
</organism>
<keyword evidence="10" id="KW-1185">Reference proteome</keyword>
<evidence type="ECO:0000256" key="3">
    <source>
        <dbReference type="ARBA" id="ARBA00022989"/>
    </source>
</evidence>
<evidence type="ECO:0000256" key="1">
    <source>
        <dbReference type="ARBA" id="ARBA00004141"/>
    </source>
</evidence>
<sequence length="2371" mass="259755">MEGWTKPHLGHVIRHSSPLLFAHVDPSSSIVDAKDPVQIGWHALAPALVFTLLATIAVGLRWYSRARLTRTVAHEDWLILSALILSIAMTGVIGGEVHAASKTVGHRWSDETENVSELAKLVLCSNLLYQVLINVTKSSFLLQYLRLFQDRCARWLCWAFLVVLLGAGLYGFFGAIFMCNPVDKYWNPRVPGACMDASTYWIASASIGIFMDFAIWVIPMPLLGALRLPWKQKLSVAAVFALGGFVCIVSVLRLSLVHIYAARNDMQRSGISAIVWSTIEANVGIICASLMVMKPLIVKAFPRLLDSTGSSRQNLRLPTIQESTSVPWVEDWGWGSRSTECRPSRITSWIDPPSDADGILVTKKSVVEANWTSEDVLGKPQRAFSRDSSTFADAPSSSRHSHNAHQPAPVLLLHHADYILLAIIALDPPEHLAMASVASERIPIATLHPSLPALATKSITALVTILWPYSSSTRTCALLLCEPDFRLRRRRGQVRVQFSGDAAYAVATSQLGIGDKVVLKLGGVQWLQSSGQEEVVRTPGKSVDFELGFRDRLAMLVTRDQKQFANIEVERNTPEQSEEELEEEAVYDTPSKIIGRFRAEGLRFNTWSSPAFLKHSRLSGESISSYDLFDDDDESKSRKRRRTSFKNVGVWTYAARTPSPEEEDIMSLDMDALASPSERTTAHALLSQDLELPHTPLSARMTPAEVSADQEDELVPEPAHETQVPGEHAAQNDLREQAIQHDDALNEQFLEEVHEGQEGDTEVDGHSDEPEDELVAQFSVQNARLVQNNFESESLPFVMPDIDVAVPSAAASIRVDDSVDNTEQDSAVEDFEVVEQSSTEADSEAASEVQLPEYSNTRDPESQSKEEPVSARIRQSEDSGNVEKTLAVPSSQGHDGLDEIRTISDQVPEDLSSTWSEIDKREHEDTHDRSEASVKRTEDDADEGEPQKESQKRSSGPKLTEITVQEAEELALSGVTAAPIMPPPVLPQLQTEVASSKSPARTPPMGPVNAPSTPQLQPVTSTTLPLPSPFPAAAEATSYMDARPISSIDPSTFMTTGQEQHELRPATAISVAQAAHEALRDPQNLHPNETALDPVLQRTEQAPGAEIDDFGHGRPSIYLQFGFDGSSQSVETRKVPDIVDLQDTQLYDPVSTPDAETMEAEEDRPDSTPTVQALHGMPSLPTHLLGGEEGPTSEVPQQMAQQLEPQDLQLSAVPTSDGLCQSDATKRSPQPQMKETSDPKTFETYRETPDKAEEIEKSMQSAPASDDVYLPVFQDDDWDISDAEAQAGNDSTPKATDSERQTGEAEITPTATPQKRITTTLASPAMQAPVSSAAEIVDLGSDSVGEEAQETSQVAVVDEMGPPAAFPDSPPHAAQAPEEDKQEAQNMRLQSELEGPTTDDLATERSSSPFPELNFEWGPRKQKAKADAQVHVRPDHSSILRDEFDHAGPTHSSILQDDSSVLRAMRTSQFPFGTQRAQQDTSSVEDESQQIALAESQTQVANNQTPSLPQARATSSPKDGEESQVTLAAASLREEVEESQFEKVEWVDSQDALHLKSEAPPLSATAQHPPLAEATATSKPVTTESRTLQESNVLTPEASQEVSQVRTTVQADHMDSALPPTPGATQMTSAAPIFSQDDSQSAQTQILKPSMEQREEAADVHTAKVASLVDESSSDEATQLEPSQKSNFTRKIKWTPSQLSQGTRTSYSYFTPLSHLASYTNSQSGNVDVLAVCTAPNKAPVRATTGPRDYTSLFSVTDMSLENGTEVRVQVFRPWKAALPECDVGDTVLLRGFQVKSRKGKPCLISGQDSAWCIFRYGAVEKWRSAGASQANSQEVADAEGEDGERGGKKGHAKRKSNIMESTKPIWADVMSGLWGAVASQEEKPAPEGETGDAGDNTASVETLHNSVSGATREEVHGPPVEYGDEERREAKGLREWWVGLGGRKGTGKEVKPERRARYNTRQKTKDDKDMGGKTDELKEEKRESFSSKDFFKKFFLLWSGDNIETLGTPGDPFVTFPFKFRFPSTVRLSPGYLNFDATTIFESAAGHTLPPTMRANLSTLGEASSYVEYYLQARIADRPHKILTLHLDKKARSILQFSPPYAASPDDGDPDAPDPCLKQFTNAVTRHSHRLRPGFDPAKHGFRSRLRDMLPRAKDPSATFAITTTAPTVVRAGASPLAITLSLTHRDRSPELRHAPPPPVFLRGFRVRLKAHSAIRVPYQGFAGPHDLADNVTDTRDLYQHHFGGNNNSDDDAWDRTPPPLLPPDGAHVLIDDLQEGRGRCAVGRLVAPTFKTYGIARAYTLKVKLWVECAGKVFEIDGVGWHPLKVLPWPSARVDEPESRGEAEAPPVVIEEAPPPYQEAPPEAPPYEP</sequence>
<keyword evidence="2 7" id="KW-0812">Transmembrane</keyword>
<feature type="region of interest" description="Disordered" evidence="6">
    <location>
        <begin position="1471"/>
        <end position="1538"/>
    </location>
</feature>
<feature type="region of interest" description="Disordered" evidence="6">
    <location>
        <begin position="1557"/>
        <end position="1609"/>
    </location>
</feature>
<feature type="region of interest" description="Disordered" evidence="6">
    <location>
        <begin position="382"/>
        <end position="404"/>
    </location>
</feature>
<dbReference type="InterPro" id="IPR049326">
    <property type="entry name" value="Rhodopsin_dom_fungi"/>
</dbReference>
<feature type="compositionally biased region" description="Basic and acidic residues" evidence="6">
    <location>
        <begin position="1947"/>
        <end position="1957"/>
    </location>
</feature>
<feature type="transmembrane region" description="Helical" evidence="7">
    <location>
        <begin position="76"/>
        <end position="98"/>
    </location>
</feature>
<feature type="region of interest" description="Disordered" evidence="6">
    <location>
        <begin position="1905"/>
        <end position="1929"/>
    </location>
</feature>
<dbReference type="GO" id="GO:0003677">
    <property type="term" value="F:DNA binding"/>
    <property type="evidence" value="ECO:0007669"/>
    <property type="project" value="InterPro"/>
</dbReference>
<evidence type="ECO:0000256" key="4">
    <source>
        <dbReference type="ARBA" id="ARBA00023136"/>
    </source>
</evidence>
<feature type="compositionally biased region" description="Polar residues" evidence="6">
    <location>
        <begin position="1214"/>
        <end position="1234"/>
    </location>
</feature>
<evidence type="ECO:0000256" key="2">
    <source>
        <dbReference type="ARBA" id="ARBA00022692"/>
    </source>
</evidence>
<feature type="compositionally biased region" description="Basic and acidic residues" evidence="6">
    <location>
        <begin position="1235"/>
        <end position="1257"/>
    </location>
</feature>
<keyword evidence="3 7" id="KW-1133">Transmembrane helix</keyword>
<evidence type="ECO:0000256" key="7">
    <source>
        <dbReference type="SAM" id="Phobius"/>
    </source>
</evidence>
<dbReference type="Pfam" id="PF20684">
    <property type="entry name" value="Fung_rhodopsin"/>
    <property type="match status" value="1"/>
</dbReference>
<proteinExistence type="inferred from homology"/>
<feature type="compositionally biased region" description="Low complexity" evidence="6">
    <location>
        <begin position="835"/>
        <end position="848"/>
    </location>
</feature>
<feature type="region of interest" description="Disordered" evidence="6">
    <location>
        <begin position="1667"/>
        <end position="1689"/>
    </location>
</feature>
<feature type="domain" description="Telomeric single stranded DNA binding POT1/Cdc13" evidence="8">
    <location>
        <begin position="1710"/>
        <end position="1852"/>
    </location>
</feature>
<evidence type="ECO:0000256" key="6">
    <source>
        <dbReference type="SAM" id="MobiDB-lite"/>
    </source>
</evidence>
<evidence type="ECO:0000313" key="9">
    <source>
        <dbReference type="EMBL" id="KAF4314481.1"/>
    </source>
</evidence>
<feature type="compositionally biased region" description="Polar residues" evidence="6">
    <location>
        <begin position="1575"/>
        <end position="1609"/>
    </location>
</feature>
<feature type="compositionally biased region" description="Polar residues" evidence="6">
    <location>
        <begin position="1471"/>
        <end position="1482"/>
    </location>
</feature>
<evidence type="ECO:0000313" key="10">
    <source>
        <dbReference type="Proteomes" id="UP000572817"/>
    </source>
</evidence>
<feature type="transmembrane region" description="Helical" evidence="7">
    <location>
        <begin position="234"/>
        <end position="261"/>
    </location>
</feature>
<evidence type="ECO:0000256" key="5">
    <source>
        <dbReference type="ARBA" id="ARBA00038359"/>
    </source>
</evidence>
<feature type="transmembrane region" description="Helical" evidence="7">
    <location>
        <begin position="155"/>
        <end position="178"/>
    </location>
</feature>
<dbReference type="Gene3D" id="2.40.50.140">
    <property type="entry name" value="Nucleic acid-binding proteins"/>
    <property type="match status" value="1"/>
</dbReference>
<evidence type="ECO:0000259" key="8">
    <source>
        <dbReference type="SMART" id="SM00976"/>
    </source>
</evidence>
<dbReference type="Proteomes" id="UP000572817">
    <property type="component" value="Unassembled WGS sequence"/>
</dbReference>
<dbReference type="EMBL" id="WWBZ02000001">
    <property type="protein sequence ID" value="KAF4314481.1"/>
    <property type="molecule type" value="Genomic_DNA"/>
</dbReference>
<dbReference type="Pfam" id="PF02765">
    <property type="entry name" value="POT1"/>
    <property type="match status" value="1"/>
</dbReference>
<comment type="caution">
    <text evidence="9">The sequence shown here is derived from an EMBL/GenBank/DDBJ whole genome shotgun (WGS) entry which is preliminary data.</text>
</comment>
<reference evidence="9" key="1">
    <citation type="submission" date="2020-04" db="EMBL/GenBank/DDBJ databases">
        <title>Genome Assembly and Annotation of Botryosphaeria dothidea sdau 11-99, a Latent Pathogen of Apple Fruit Ring Rot in China.</title>
        <authorList>
            <person name="Yu C."/>
            <person name="Diao Y."/>
            <person name="Lu Q."/>
            <person name="Zhao J."/>
            <person name="Cui S."/>
            <person name="Peng C."/>
            <person name="He B."/>
            <person name="Liu H."/>
        </authorList>
    </citation>
    <scope>NUCLEOTIDE SEQUENCE [LARGE SCALE GENOMIC DNA]</scope>
    <source>
        <strain evidence="9">Sdau11-99</strain>
    </source>
</reference>
<feature type="compositionally biased region" description="Basic and acidic residues" evidence="6">
    <location>
        <begin position="2335"/>
        <end position="2345"/>
    </location>
</feature>
<dbReference type="GO" id="GO:0000723">
    <property type="term" value="P:telomere maintenance"/>
    <property type="evidence" value="ECO:0007669"/>
    <property type="project" value="InterPro"/>
</dbReference>
<dbReference type="InterPro" id="IPR011564">
    <property type="entry name" value="Telomer_end-bd_POT1/Cdc13"/>
</dbReference>
<feature type="region of interest" description="Disordered" evidence="6">
    <location>
        <begin position="1214"/>
        <end position="1415"/>
    </location>
</feature>
<feature type="transmembrane region" description="Helical" evidence="7">
    <location>
        <begin position="273"/>
        <end position="293"/>
    </location>
</feature>
<dbReference type="OrthoDB" id="5363079at2759"/>
<feature type="compositionally biased region" description="Acidic residues" evidence="6">
    <location>
        <begin position="818"/>
        <end position="833"/>
    </location>
</feature>
<feature type="region of interest" description="Disordered" evidence="6">
    <location>
        <begin position="1136"/>
        <end position="1201"/>
    </location>
</feature>
<feature type="compositionally biased region" description="Pro residues" evidence="6">
    <location>
        <begin position="2355"/>
        <end position="2371"/>
    </location>
</feature>